<dbReference type="KEGG" id="slaa:EUU25_12095"/>
<proteinExistence type="inferred from homology"/>
<comment type="subcellular location">
    <subcellularLocation>
        <location evidence="1">Membrane</location>
        <topology evidence="1">Multi-pass membrane protein</topology>
    </subcellularLocation>
</comment>
<keyword evidence="4 11" id="KW-0812">Transmembrane</keyword>
<organism evidence="12 13">
    <name type="scientific">Sphingorhabdus lacus</name>
    <dbReference type="NCBI Taxonomy" id="392610"/>
    <lineage>
        <taxon>Bacteria</taxon>
        <taxon>Pseudomonadati</taxon>
        <taxon>Pseudomonadota</taxon>
        <taxon>Alphaproteobacteria</taxon>
        <taxon>Sphingomonadales</taxon>
        <taxon>Sphingomonadaceae</taxon>
        <taxon>Sphingorhabdus</taxon>
    </lineage>
</organism>
<evidence type="ECO:0000256" key="3">
    <source>
        <dbReference type="ARBA" id="ARBA00022516"/>
    </source>
</evidence>
<feature type="transmembrane region" description="Helical" evidence="11">
    <location>
        <begin position="61"/>
        <end position="78"/>
    </location>
</feature>
<dbReference type="OrthoDB" id="19906at2"/>
<dbReference type="GO" id="GO:0042761">
    <property type="term" value="P:very long-chain fatty acid biosynthetic process"/>
    <property type="evidence" value="ECO:0007669"/>
    <property type="project" value="TreeGrafter"/>
</dbReference>
<dbReference type="PANTHER" id="PTHR11351">
    <property type="entry name" value="ACYL-COA DESATURASE"/>
    <property type="match status" value="1"/>
</dbReference>
<reference evidence="13" key="1">
    <citation type="submission" date="2019-01" db="EMBL/GenBank/DDBJ databases">
        <title>Sphingorhabdus lacus sp.nov., isolated from an oligotrophic freshwater lake.</title>
        <authorList>
            <person name="Park M."/>
        </authorList>
    </citation>
    <scope>NUCLEOTIDE SEQUENCE [LARGE SCALE GENOMIC DNA]</scope>
    <source>
        <strain evidence="13">IMCC1753</strain>
    </source>
</reference>
<dbReference type="Proteomes" id="UP000428803">
    <property type="component" value="Chromosome"/>
</dbReference>
<keyword evidence="5" id="KW-0276">Fatty acid metabolism</keyword>
<evidence type="ECO:0000256" key="7">
    <source>
        <dbReference type="ARBA" id="ARBA00023002"/>
    </source>
</evidence>
<feature type="transmembrane region" description="Helical" evidence="11">
    <location>
        <begin position="38"/>
        <end position="56"/>
    </location>
</feature>
<evidence type="ECO:0000313" key="13">
    <source>
        <dbReference type="Proteomes" id="UP000428803"/>
    </source>
</evidence>
<evidence type="ECO:0000256" key="2">
    <source>
        <dbReference type="ARBA" id="ARBA00008749"/>
    </source>
</evidence>
<dbReference type="InterPro" id="IPR015876">
    <property type="entry name" value="Acyl-CoA_DS"/>
</dbReference>
<feature type="transmembrane region" description="Helical" evidence="11">
    <location>
        <begin position="98"/>
        <end position="117"/>
    </location>
</feature>
<accession>A0A6I6LA74</accession>
<evidence type="ECO:0000256" key="10">
    <source>
        <dbReference type="ARBA" id="ARBA00023160"/>
    </source>
</evidence>
<keyword evidence="9 11" id="KW-0472">Membrane</keyword>
<sequence>MSDVQGEAASGAFKVNSLSGLADADAGKGRLVWDWPRSIWNMGFLVAALILGPLYFTWGAFVAFLALSGFTLCVGHSVGFHRRLIHHTFDCPKWLERVMVYIGVLVGMGGPLWTVGLHDIRDWAQRQENCHWFLRHAKPALIDGYYYLNFRLIFEKPPKFDAGSGISDDAFYLFLQRTWMLHQIPIALLLYWIGGWPWVVWGVVVRVATCFTMHWYIAHVAHRPGGQDWFVEDAAVQGYNISWLAIPTMGESWHCNHHAFPASARHGLYPGQIDWGYDFIRLLAWCGLAKNIMLPSNLPARPSITPLTERALSIAAPDQEAVSQRYRV</sequence>
<dbReference type="EMBL" id="CP035733">
    <property type="protein sequence ID" value="QGY81291.1"/>
    <property type="molecule type" value="Genomic_DNA"/>
</dbReference>
<evidence type="ECO:0000256" key="1">
    <source>
        <dbReference type="ARBA" id="ARBA00004141"/>
    </source>
</evidence>
<keyword evidence="7" id="KW-0560">Oxidoreductase</keyword>
<evidence type="ECO:0000313" key="12">
    <source>
        <dbReference type="EMBL" id="QGY81291.1"/>
    </source>
</evidence>
<keyword evidence="6 11" id="KW-1133">Transmembrane helix</keyword>
<keyword evidence="3" id="KW-0444">Lipid biosynthesis</keyword>
<comment type="similarity">
    <text evidence="2">Belongs to the fatty acid desaturase type 2 family.</text>
</comment>
<keyword evidence="8" id="KW-0443">Lipid metabolism</keyword>
<dbReference type="PANTHER" id="PTHR11351:SF31">
    <property type="entry name" value="DESATURASE 1, ISOFORM A-RELATED"/>
    <property type="match status" value="1"/>
</dbReference>
<protein>
    <submittedName>
        <fullName evidence="12">Acyl-CoA desaturase</fullName>
    </submittedName>
</protein>
<evidence type="ECO:0000256" key="11">
    <source>
        <dbReference type="SAM" id="Phobius"/>
    </source>
</evidence>
<evidence type="ECO:0000256" key="9">
    <source>
        <dbReference type="ARBA" id="ARBA00023136"/>
    </source>
</evidence>
<evidence type="ECO:0000256" key="6">
    <source>
        <dbReference type="ARBA" id="ARBA00022989"/>
    </source>
</evidence>
<dbReference type="RefSeq" id="WP_158901322.1">
    <property type="nucleotide sequence ID" value="NZ_CP035733.1"/>
</dbReference>
<evidence type="ECO:0000256" key="4">
    <source>
        <dbReference type="ARBA" id="ARBA00022692"/>
    </source>
</evidence>
<gene>
    <name evidence="12" type="ORF">EUU25_12095</name>
</gene>
<keyword evidence="10" id="KW-0275">Fatty acid biosynthesis</keyword>
<dbReference type="CDD" id="cd03505">
    <property type="entry name" value="Delta9-FADS-like"/>
    <property type="match status" value="1"/>
</dbReference>
<name>A0A6I6LA74_9SPHN</name>
<evidence type="ECO:0000256" key="5">
    <source>
        <dbReference type="ARBA" id="ARBA00022832"/>
    </source>
</evidence>
<dbReference type="GO" id="GO:0016020">
    <property type="term" value="C:membrane"/>
    <property type="evidence" value="ECO:0007669"/>
    <property type="project" value="UniProtKB-SubCell"/>
</dbReference>
<dbReference type="AlphaFoldDB" id="A0A6I6LA74"/>
<dbReference type="GO" id="GO:0016717">
    <property type="term" value="F:oxidoreductase activity, acting on paired donors, with oxidation of a pair of donors resulting in the reduction of molecular oxygen to two molecules of water"/>
    <property type="evidence" value="ECO:0007669"/>
    <property type="project" value="InterPro"/>
</dbReference>
<evidence type="ECO:0000256" key="8">
    <source>
        <dbReference type="ARBA" id="ARBA00023098"/>
    </source>
</evidence>
<keyword evidence="13" id="KW-1185">Reference proteome</keyword>